<keyword evidence="7 12" id="KW-0256">Endoplasmic reticulum</keyword>
<evidence type="ECO:0000256" key="6">
    <source>
        <dbReference type="ARBA" id="ARBA00022692"/>
    </source>
</evidence>
<comment type="pathway">
    <text evidence="2">Protein modification; protein glycosylation.</text>
</comment>
<keyword evidence="9 12" id="KW-0472">Membrane</keyword>
<sequence>MTVNSCSILQSPLKLDHYQINESDGPNFLRIISVWIQTKESKGGRGRSAAAMALDANSRTIKWTATKFLRNYGWDLLLGSIAAFHAITVPYTKVEESFNVQAMHDILYHRHNINKYDHLEFPGVVPRTFIGAFIVATLASPLVLLMQLFHISKIYSLLTVRMVLGFFVLASLRHFRLQVRIKFGNVVEAFFAIFIAVQFHLLFYSTRPLPNILAFALVNLSYGYWLKGNATATLRCLIIATLVFRCDTLLLLGPIGLELLLSKSISLWEAIKCGLSTTLLAIGCTVCFDSILWQRTLWPEFEVFWFNSVQNRSSEWGTHPFHWYFTSALPRAMLVAYPLCIIGVLLDRRIRRYIVPVFLFVLLYSKLPHKELRFIFGSIPIFNLSASLAASRVYNNRKKHIWTLFNLIMLGSFLLSLGFSALTFIASYNNYPGGYALKALHQADNSMKEKLVHIDTFTAINGVSRFCEKEYPWRYNKEEGIVKEEYQSRNFTYLLNEHSVIDGYRCLLSVSGFSGIRFKLKLPVIFLLKEPKVYVHANIKDRDIFLSKWPGCH</sequence>
<organism evidence="13 14">
    <name type="scientific">Rhynchospora breviuscula</name>
    <dbReference type="NCBI Taxonomy" id="2022672"/>
    <lineage>
        <taxon>Eukaryota</taxon>
        <taxon>Viridiplantae</taxon>
        <taxon>Streptophyta</taxon>
        <taxon>Embryophyta</taxon>
        <taxon>Tracheophyta</taxon>
        <taxon>Spermatophyta</taxon>
        <taxon>Magnoliopsida</taxon>
        <taxon>Liliopsida</taxon>
        <taxon>Poales</taxon>
        <taxon>Cyperaceae</taxon>
        <taxon>Cyperoideae</taxon>
        <taxon>Rhynchosporeae</taxon>
        <taxon>Rhynchospora</taxon>
    </lineage>
</organism>
<keyword evidence="6 12" id="KW-0812">Transmembrane</keyword>
<dbReference type="GO" id="GO:0005789">
    <property type="term" value="C:endoplasmic reticulum membrane"/>
    <property type="evidence" value="ECO:0007669"/>
    <property type="project" value="UniProtKB-SubCell"/>
</dbReference>
<dbReference type="OrthoDB" id="19039at2759"/>
<feature type="transmembrane region" description="Helical" evidence="12">
    <location>
        <begin position="237"/>
        <end position="257"/>
    </location>
</feature>
<dbReference type="PANTHER" id="PTHR22760">
    <property type="entry name" value="GLYCOSYLTRANSFERASE"/>
    <property type="match status" value="1"/>
</dbReference>
<dbReference type="AlphaFoldDB" id="A0A9Q0HMI4"/>
<proteinExistence type="inferred from homology"/>
<protein>
    <recommendedName>
        <fullName evidence="12">Mannosyltransferase</fullName>
        <ecNumber evidence="12">2.4.1.-</ecNumber>
    </recommendedName>
</protein>
<comment type="catalytic activity">
    <reaction evidence="11">
        <text>an alpha-D-Man-(1-&gt;2)-alpha-D-Man-(1-&gt;2)-alpha-D-Man-(1-&gt;3)-[alpha-D-Man-(1-&gt;2)-alpha-D-Man-(1-&gt;3)-alpha-D-Man-(1-&gt;6)]-beta-D-Man-(1-&gt;4)-beta-D-GlcNAc-(1-&gt;4)-alpha-D-GlcNAc-diphospho-di-trans,poly-cis-dolichol + a di-trans,poly-cis-dolichyl beta-D-mannosyl phosphate = an alpha-D-Man-(1-&gt;2)-alpha-D-Man-(1-&gt;2)-alpha-D-Man-(1-&gt;3)-[alpha-D-Man-(1-&gt;2)-alpha-D-Man-(1-&gt;3)-[alpha-D-Man-(1-&gt;6)]-alpha-D-Man-(1-&gt;6)]-beta-D-Man-(1-&gt;4)-beta-D-GlcNAc-(1-&gt;4)-alpha-D-GlcNAc-diphospho-di-trans,poly-cis-dolichol + a di-trans,poly-cis-dolichyl phosphate + H(+)</text>
        <dbReference type="Rhea" id="RHEA:29535"/>
        <dbReference type="Rhea" id="RHEA-COMP:19498"/>
        <dbReference type="Rhea" id="RHEA-COMP:19501"/>
        <dbReference type="Rhea" id="RHEA-COMP:19518"/>
        <dbReference type="Rhea" id="RHEA-COMP:19519"/>
        <dbReference type="ChEBI" id="CHEBI:15378"/>
        <dbReference type="ChEBI" id="CHEBI:57683"/>
        <dbReference type="ChEBI" id="CHEBI:58211"/>
        <dbReference type="ChEBI" id="CHEBI:132517"/>
        <dbReference type="ChEBI" id="CHEBI:132519"/>
        <dbReference type="EC" id="2.4.1.260"/>
    </reaction>
    <physiologicalReaction direction="left-to-right" evidence="11">
        <dbReference type="Rhea" id="RHEA:29536"/>
    </physiologicalReaction>
</comment>
<comment type="caution">
    <text evidence="13">The sequence shown here is derived from an EMBL/GenBank/DDBJ whole genome shotgun (WGS) entry which is preliminary data.</text>
</comment>
<evidence type="ECO:0000256" key="4">
    <source>
        <dbReference type="ARBA" id="ARBA00022676"/>
    </source>
</evidence>
<evidence type="ECO:0000313" key="14">
    <source>
        <dbReference type="Proteomes" id="UP001151287"/>
    </source>
</evidence>
<dbReference type="Proteomes" id="UP001151287">
    <property type="component" value="Unassembled WGS sequence"/>
</dbReference>
<accession>A0A9Q0HMI4</accession>
<evidence type="ECO:0000256" key="10">
    <source>
        <dbReference type="ARBA" id="ARBA00044721"/>
    </source>
</evidence>
<feature type="transmembrane region" description="Helical" evidence="12">
    <location>
        <begin position="321"/>
        <end position="346"/>
    </location>
</feature>
<dbReference type="EC" id="2.4.1.-" evidence="12"/>
<keyword evidence="14" id="KW-1185">Reference proteome</keyword>
<feature type="transmembrane region" description="Helical" evidence="12">
    <location>
        <begin position="184"/>
        <end position="203"/>
    </location>
</feature>
<reference evidence="13" key="1">
    <citation type="journal article" date="2022" name="Cell">
        <title>Repeat-based holocentromeres influence genome architecture and karyotype evolution.</title>
        <authorList>
            <person name="Hofstatter P.G."/>
            <person name="Thangavel G."/>
            <person name="Lux T."/>
            <person name="Neumann P."/>
            <person name="Vondrak T."/>
            <person name="Novak P."/>
            <person name="Zhang M."/>
            <person name="Costa L."/>
            <person name="Castellani M."/>
            <person name="Scott A."/>
            <person name="Toegelov H."/>
            <person name="Fuchs J."/>
            <person name="Mata-Sucre Y."/>
            <person name="Dias Y."/>
            <person name="Vanzela A.L.L."/>
            <person name="Huettel B."/>
            <person name="Almeida C.C.S."/>
            <person name="Simkova H."/>
            <person name="Souza G."/>
            <person name="Pedrosa-Harand A."/>
            <person name="Macas J."/>
            <person name="Mayer K.F.X."/>
            <person name="Houben A."/>
            <person name="Marques A."/>
        </authorList>
    </citation>
    <scope>NUCLEOTIDE SEQUENCE</scope>
    <source>
        <strain evidence="13">RhyBre1mFocal</strain>
    </source>
</reference>
<name>A0A9Q0HMI4_9POAL</name>
<comment type="similarity">
    <text evidence="3 12">Belongs to the glycosyltransferase 22 family.</text>
</comment>
<dbReference type="EMBL" id="JAMQYH010000004">
    <property type="protein sequence ID" value="KAJ1691409.1"/>
    <property type="molecule type" value="Genomic_DNA"/>
</dbReference>
<dbReference type="PANTHER" id="PTHR22760:SF1">
    <property type="entry name" value="DOL-P-MAN:MAN(7)GLCNAC(2)-PP-DOL ALPHA-1,6-MANNOSYLTRANSFERASE"/>
    <property type="match status" value="1"/>
</dbReference>
<feature type="transmembrane region" description="Helical" evidence="12">
    <location>
        <begin position="401"/>
        <end position="428"/>
    </location>
</feature>
<evidence type="ECO:0000256" key="11">
    <source>
        <dbReference type="ARBA" id="ARBA00048899"/>
    </source>
</evidence>
<dbReference type="InterPro" id="IPR005599">
    <property type="entry name" value="GPI_mannosylTrfase"/>
</dbReference>
<evidence type="ECO:0000256" key="9">
    <source>
        <dbReference type="ARBA" id="ARBA00023136"/>
    </source>
</evidence>
<feature type="transmembrane region" description="Helical" evidence="12">
    <location>
        <begin position="154"/>
        <end position="172"/>
    </location>
</feature>
<comment type="subcellular location">
    <subcellularLocation>
        <location evidence="1 12">Endoplasmic reticulum membrane</location>
        <topology evidence="1 12">Multi-pass membrane protein</topology>
    </subcellularLocation>
</comment>
<evidence type="ECO:0000256" key="8">
    <source>
        <dbReference type="ARBA" id="ARBA00022989"/>
    </source>
</evidence>
<feature type="transmembrane region" description="Helical" evidence="12">
    <location>
        <begin position="209"/>
        <end position="225"/>
    </location>
</feature>
<dbReference type="GO" id="GO:0052917">
    <property type="term" value="F:dol-P-Man:Man(7)GlcNAc(2)-PP-Dol alpha-1,6-mannosyltransferase activity"/>
    <property type="evidence" value="ECO:0007669"/>
    <property type="project" value="UniProtKB-EC"/>
</dbReference>
<evidence type="ECO:0000256" key="2">
    <source>
        <dbReference type="ARBA" id="ARBA00004922"/>
    </source>
</evidence>
<keyword evidence="4 12" id="KW-0328">Glycosyltransferase</keyword>
<evidence type="ECO:0000256" key="3">
    <source>
        <dbReference type="ARBA" id="ARBA00007063"/>
    </source>
</evidence>
<dbReference type="GO" id="GO:0006487">
    <property type="term" value="P:protein N-linked glycosylation"/>
    <property type="evidence" value="ECO:0007669"/>
    <property type="project" value="TreeGrafter"/>
</dbReference>
<evidence type="ECO:0000256" key="1">
    <source>
        <dbReference type="ARBA" id="ARBA00004477"/>
    </source>
</evidence>
<evidence type="ECO:0000256" key="12">
    <source>
        <dbReference type="RuleBase" id="RU363075"/>
    </source>
</evidence>
<evidence type="ECO:0000313" key="13">
    <source>
        <dbReference type="EMBL" id="KAJ1691409.1"/>
    </source>
</evidence>
<dbReference type="Pfam" id="PF03901">
    <property type="entry name" value="Glyco_transf_22"/>
    <property type="match status" value="1"/>
</dbReference>
<evidence type="ECO:0000256" key="5">
    <source>
        <dbReference type="ARBA" id="ARBA00022679"/>
    </source>
</evidence>
<keyword evidence="8 12" id="KW-1133">Transmembrane helix</keyword>
<comment type="function">
    <text evidence="10">Mannosyltransferase that operates in the biosynthetic pathway of dolichol-linked oligosaccharides, the glycan precursors employed in protein asparagine (N)-glycosylation. The assembly of dolichol-linked oligosaccharides begins on the cytosolic side of the endoplasmic reticulum membrane and finishes in its lumen. The sequential addition of sugars to dolichol pyrophosphate produces dolichol-linked oligosaccharides containing fourteen sugars, including two GlcNAcs, nine mannoses and three glucoses. Once assembled, the oligosaccharide is transferred from the lipid to nascent proteins by oligosaccharyltransferases. In the lumen of the endoplasmic reticulum, adds the eighth mannose residue in an alpha-1,6 linkage onto Man(7)GlcNAc(2)-PP-dolichol to produce Man(8)GlcNAc(2)-PP-dolichol.</text>
</comment>
<evidence type="ECO:0000256" key="7">
    <source>
        <dbReference type="ARBA" id="ARBA00022824"/>
    </source>
</evidence>
<keyword evidence="5" id="KW-0808">Transferase</keyword>
<gene>
    <name evidence="13" type="ORF">LUZ63_015564</name>
</gene>
<feature type="transmembrane region" description="Helical" evidence="12">
    <location>
        <begin position="129"/>
        <end position="148"/>
    </location>
</feature>